<evidence type="ECO:0000256" key="21">
    <source>
        <dbReference type="ARBA" id="ARBA00047370"/>
    </source>
</evidence>
<comment type="catalytic activity">
    <reaction evidence="17">
        <text>a 5'-end (5'-triphosphoguanosine)-(2'-O-methyladenylyl)-adenylyl-cytidylyl-adenosine in mRNA + S-adenosyl-L-methionine = a 5'-end (N(7)-methyl 5'-triphosphoguanosine)-(2'-O-methyladenylyl)-adenylyl-cytidylyl-adenosine in mRNA + S-adenosyl-L-homocysteine</text>
        <dbReference type="Rhea" id="RHEA:65440"/>
        <dbReference type="Rhea" id="RHEA-COMP:16798"/>
        <dbReference type="Rhea" id="RHEA-COMP:16801"/>
        <dbReference type="ChEBI" id="CHEBI:57856"/>
        <dbReference type="ChEBI" id="CHEBI:59789"/>
        <dbReference type="ChEBI" id="CHEBI:156482"/>
        <dbReference type="ChEBI" id="CHEBI:156483"/>
    </reaction>
</comment>
<keyword evidence="6" id="KW-0808">Transferase</keyword>
<keyword evidence="10" id="KW-0067">ATP-binding</keyword>
<keyword evidence="26" id="KW-1185">Reference proteome</keyword>
<dbReference type="GO" id="GO:0003968">
    <property type="term" value="F:RNA-directed RNA polymerase activity"/>
    <property type="evidence" value="ECO:0007669"/>
    <property type="project" value="UniProtKB-KW"/>
</dbReference>
<keyword evidence="15" id="KW-0511">Multifunctional enzyme</keyword>
<feature type="region of interest" description="Disordered" evidence="23">
    <location>
        <begin position="1"/>
        <end position="36"/>
    </location>
</feature>
<comment type="catalytic activity">
    <reaction evidence="16">
        <text>a 5'-end triphospho-adenylyl-adenylyl-cytidylyl-adenosine in mRNA + GDP + H(+) = a 5'-end (5'-triphosphoguanosine)-adenylyl-adenylyl-cytidylyl-adenosine in mRNA + diphosphate</text>
        <dbReference type="Rhea" id="RHEA:65436"/>
        <dbReference type="Rhea" id="RHEA-COMP:16797"/>
        <dbReference type="Rhea" id="RHEA-COMP:16799"/>
        <dbReference type="ChEBI" id="CHEBI:15378"/>
        <dbReference type="ChEBI" id="CHEBI:33019"/>
        <dbReference type="ChEBI" id="CHEBI:58189"/>
        <dbReference type="ChEBI" id="CHEBI:156484"/>
        <dbReference type="ChEBI" id="CHEBI:156503"/>
        <dbReference type="EC" id="2.7.7.88"/>
    </reaction>
</comment>
<evidence type="ECO:0000256" key="11">
    <source>
        <dbReference type="ARBA" id="ARBA00022844"/>
    </source>
</evidence>
<comment type="catalytic activity">
    <reaction evidence="21">
        <text>a 5'-end (5'-triphosphoguanosine)-adenylyl-adenylyl-cytidylyl-adenosine in mRNA + 2 S-adenosyl-L-methionine = a 5'-end (N(7)-methyl 5'-triphosphoguanosine)-(2'-O-methyladenylyl)-adenylyl-cytidylyl-adenosine in mRNA + 2 S-adenosyl-L-homocysteine + H(+)</text>
        <dbReference type="Rhea" id="RHEA:65376"/>
        <dbReference type="Rhea" id="RHEA-COMP:16797"/>
        <dbReference type="Rhea" id="RHEA-COMP:16798"/>
        <dbReference type="ChEBI" id="CHEBI:15378"/>
        <dbReference type="ChEBI" id="CHEBI:57856"/>
        <dbReference type="ChEBI" id="CHEBI:59789"/>
        <dbReference type="ChEBI" id="CHEBI:156483"/>
        <dbReference type="ChEBI" id="CHEBI:156484"/>
        <dbReference type="EC" id="2.1.1.375"/>
    </reaction>
</comment>
<dbReference type="Pfam" id="PF14318">
    <property type="entry name" value="Mononeg_mRNAcap"/>
    <property type="match status" value="1"/>
</dbReference>
<gene>
    <name evidence="25" type="primary">L</name>
</gene>
<comment type="subcellular location">
    <subcellularLocation>
        <location evidence="1">Host cytoplasm</location>
    </subcellularLocation>
    <subcellularLocation>
        <location evidence="2">Virion</location>
    </subcellularLocation>
</comment>
<evidence type="ECO:0000256" key="10">
    <source>
        <dbReference type="ARBA" id="ARBA00022840"/>
    </source>
</evidence>
<reference evidence="25" key="1">
    <citation type="journal article" date="2022" name="bioRxiv">
        <title>In-depth study of tomato and weed viromes reveals undiscovered plant virus diversity in an agroecosystem.</title>
        <authorList>
            <person name="Rivarez M.P.S."/>
            <person name="Pecman A."/>
            <person name="Bacnik K."/>
            <person name="Maksimovic Carvalho Ferreira O."/>
            <person name="Vucurovic A."/>
            <person name="Seljak G."/>
            <person name="Mehle N."/>
            <person name="Gutierrez-Aguirre I."/>
            <person name="Ravnikar M."/>
            <person name="Kutnjak D."/>
        </authorList>
    </citation>
    <scope>NUCLEOTIDE SEQUENCE</scope>
    <source>
        <strain evidence="25">PLE20SW</strain>
    </source>
</reference>
<evidence type="ECO:0000256" key="19">
    <source>
        <dbReference type="ARBA" id="ARBA00031012"/>
    </source>
</evidence>
<evidence type="ECO:0000313" key="26">
    <source>
        <dbReference type="Proteomes" id="UP001269389"/>
    </source>
</evidence>
<evidence type="ECO:0000256" key="16">
    <source>
        <dbReference type="ARBA" id="ARBA00024494"/>
    </source>
</evidence>
<keyword evidence="8" id="KW-0548">Nucleotidyltransferase</keyword>
<comment type="catalytic activity">
    <reaction evidence="20">
        <text>a 5'-end (5'-triphosphoguanosine)-adenylyl-adenylyl-cytidylyl-adenosine in mRNA + S-adenosyl-L-methionine = a 5'-end (5'-triphosphoguanosine)-(2'-O-methyladenylyl)-adenylyl-cytidylyl-adenosine in mRNA + S-adenosyl-L-homocysteine + H(+)</text>
        <dbReference type="Rhea" id="RHEA:65380"/>
        <dbReference type="Rhea" id="RHEA-COMP:16797"/>
        <dbReference type="Rhea" id="RHEA-COMP:16801"/>
        <dbReference type="ChEBI" id="CHEBI:15378"/>
        <dbReference type="ChEBI" id="CHEBI:57856"/>
        <dbReference type="ChEBI" id="CHEBI:59789"/>
        <dbReference type="ChEBI" id="CHEBI:156482"/>
        <dbReference type="ChEBI" id="CHEBI:156484"/>
    </reaction>
</comment>
<feature type="compositionally biased region" description="Polar residues" evidence="23">
    <location>
        <begin position="25"/>
        <end position="34"/>
    </location>
</feature>
<keyword evidence="11" id="KW-0946">Virion</keyword>
<evidence type="ECO:0000256" key="4">
    <source>
        <dbReference type="ARBA" id="ARBA00022484"/>
    </source>
</evidence>
<evidence type="ECO:0000256" key="13">
    <source>
        <dbReference type="ARBA" id="ARBA00023042"/>
    </source>
</evidence>
<evidence type="ECO:0000256" key="23">
    <source>
        <dbReference type="SAM" id="MobiDB-lite"/>
    </source>
</evidence>
<keyword evidence="7" id="KW-0949">S-adenosyl-L-methionine</keyword>
<dbReference type="EMBL" id="OL472118">
    <property type="protein sequence ID" value="UTQ50571.1"/>
    <property type="molecule type" value="Viral_cRNA"/>
</dbReference>
<dbReference type="PROSITE" id="PS50526">
    <property type="entry name" value="RDRP_SSRNA_NEG_NONSEG"/>
    <property type="match status" value="1"/>
</dbReference>
<protein>
    <recommendedName>
        <fullName evidence="3">RNA-directed RNA polymerase</fullName>
        <ecNumber evidence="3">2.7.7.48</ecNumber>
    </recommendedName>
    <alternativeName>
        <fullName evidence="19">Replicase</fullName>
    </alternativeName>
    <alternativeName>
        <fullName evidence="18">Transcriptase</fullName>
    </alternativeName>
</protein>
<feature type="domain" description="RdRp catalytic" evidence="24">
    <location>
        <begin position="634"/>
        <end position="818"/>
    </location>
</feature>
<dbReference type="GO" id="GO:0004482">
    <property type="term" value="F:mRNA 5'-cap (guanine-N7-)-methyltransferase activity"/>
    <property type="evidence" value="ECO:0007669"/>
    <property type="project" value="InterPro"/>
</dbReference>
<evidence type="ECO:0000256" key="8">
    <source>
        <dbReference type="ARBA" id="ARBA00022695"/>
    </source>
</evidence>
<evidence type="ECO:0000256" key="14">
    <source>
        <dbReference type="ARBA" id="ARBA00023200"/>
    </source>
</evidence>
<evidence type="ECO:0000256" key="17">
    <source>
        <dbReference type="ARBA" id="ARBA00024499"/>
    </source>
</evidence>
<evidence type="ECO:0000256" key="9">
    <source>
        <dbReference type="ARBA" id="ARBA00022741"/>
    </source>
</evidence>
<keyword evidence="13" id="KW-0506">mRNA capping</keyword>
<keyword evidence="5" id="KW-0507">mRNA processing</keyword>
<keyword evidence="4 25" id="KW-0696">RNA-directed RNA polymerase</keyword>
<evidence type="ECO:0000256" key="12">
    <source>
        <dbReference type="ARBA" id="ARBA00022953"/>
    </source>
</evidence>
<evidence type="ECO:0000313" key="25">
    <source>
        <dbReference type="EMBL" id="UTQ50571.1"/>
    </source>
</evidence>
<dbReference type="InterPro" id="IPR026890">
    <property type="entry name" value="Mononeg_mRNAcap"/>
</dbReference>
<dbReference type="InterPro" id="IPR014023">
    <property type="entry name" value="Mononeg_RNA_pol_cat"/>
</dbReference>
<evidence type="ECO:0000256" key="6">
    <source>
        <dbReference type="ARBA" id="ARBA00022679"/>
    </source>
</evidence>
<evidence type="ECO:0000259" key="24">
    <source>
        <dbReference type="PROSITE" id="PS50526"/>
    </source>
</evidence>
<evidence type="ECO:0000256" key="20">
    <source>
        <dbReference type="ARBA" id="ARBA00047332"/>
    </source>
</evidence>
<feature type="compositionally biased region" description="Polar residues" evidence="23">
    <location>
        <begin position="1"/>
        <end position="17"/>
    </location>
</feature>
<evidence type="ECO:0000256" key="15">
    <source>
        <dbReference type="ARBA" id="ARBA00023268"/>
    </source>
</evidence>
<organism evidence="25 26">
    <name type="scientific">Taraxacum betanucleorhabdovirus 1</name>
    <dbReference type="NCBI Taxonomy" id="2950879"/>
    <lineage>
        <taxon>Viruses</taxon>
        <taxon>Riboviria</taxon>
        <taxon>Orthornavirae</taxon>
        <taxon>Negarnaviricota</taxon>
        <taxon>Haploviricotina</taxon>
        <taxon>Monjiviricetes</taxon>
        <taxon>Mononegavirales</taxon>
        <taxon>Rhabdoviridae</taxon>
        <taxon>Betarhabdovirinae</taxon>
        <taxon>Betanucleorhabdovirus</taxon>
    </lineage>
</organism>
<evidence type="ECO:0000256" key="2">
    <source>
        <dbReference type="ARBA" id="ARBA00004328"/>
    </source>
</evidence>
<comment type="catalytic activity">
    <reaction evidence="22">
        <text>GTP + H2O = GDP + phosphate + H(+)</text>
        <dbReference type="Rhea" id="RHEA:19669"/>
        <dbReference type="ChEBI" id="CHEBI:15377"/>
        <dbReference type="ChEBI" id="CHEBI:15378"/>
        <dbReference type="ChEBI" id="CHEBI:37565"/>
        <dbReference type="ChEBI" id="CHEBI:43474"/>
        <dbReference type="ChEBI" id="CHEBI:58189"/>
    </reaction>
</comment>
<evidence type="ECO:0000256" key="18">
    <source>
        <dbReference type="ARBA" id="ARBA00030436"/>
    </source>
</evidence>
<keyword evidence="9" id="KW-0547">Nucleotide-binding</keyword>
<dbReference type="GO" id="GO:0030430">
    <property type="term" value="C:host cell cytoplasm"/>
    <property type="evidence" value="ECO:0007669"/>
    <property type="project" value="UniProtKB-SubCell"/>
</dbReference>
<dbReference type="GO" id="GO:0005524">
    <property type="term" value="F:ATP binding"/>
    <property type="evidence" value="ECO:0007669"/>
    <property type="project" value="UniProtKB-KW"/>
</dbReference>
<evidence type="ECO:0000256" key="7">
    <source>
        <dbReference type="ARBA" id="ARBA00022691"/>
    </source>
</evidence>
<keyword evidence="12" id="KW-0693">Viral RNA replication</keyword>
<evidence type="ECO:0000256" key="22">
    <source>
        <dbReference type="ARBA" id="ARBA00048548"/>
    </source>
</evidence>
<proteinExistence type="predicted"/>
<evidence type="ECO:0000256" key="5">
    <source>
        <dbReference type="ARBA" id="ARBA00022664"/>
    </source>
</evidence>
<dbReference type="GO" id="GO:0044423">
    <property type="term" value="C:virion component"/>
    <property type="evidence" value="ECO:0007669"/>
    <property type="project" value="UniProtKB-KW"/>
</dbReference>
<dbReference type="EC" id="2.7.7.48" evidence="3"/>
<accession>A0AAE9MQ10</accession>
<keyword evidence="14" id="KW-1035">Host cytoplasm</keyword>
<evidence type="ECO:0000256" key="1">
    <source>
        <dbReference type="ARBA" id="ARBA00004192"/>
    </source>
</evidence>
<name>A0AAE9MQ10_9RHAB</name>
<dbReference type="Pfam" id="PF00946">
    <property type="entry name" value="Mononeg_RNA_pol"/>
    <property type="match status" value="2"/>
</dbReference>
<dbReference type="Proteomes" id="UP001269389">
    <property type="component" value="Segment"/>
</dbReference>
<evidence type="ECO:0000256" key="3">
    <source>
        <dbReference type="ARBA" id="ARBA00012494"/>
    </source>
</evidence>
<sequence length="2114" mass="241544">MENHWTQSCDWEANSQADPEPPTGKDNNNDTTPGNYHCKSALRSHADNMKLFLYKRDFSRLRSSVGGDPYDDQYTSFLPKLWRCFFLKTTGLDGTYDTRLSRSHSTPSLAVTRWADLILPDIVGGYEILEALRTETFLWPTSVSVTKSFYANHKKIIDPINRLLYLSTFLHMSLVVLNYSPNPNRPDITVALPGIITEVEEGIYLCTYNEFLSFVMCSNAVKVKAPGYEQIWQKDLYLNLCDKVFERMNVMIGSKLIESLIPPESNDHPDSDLSDYVSRIIVEGDDILLKHGNRGYEILGKYEAYCTSLILTYDDPDIWNPQEFLNNLLRDDEINNPDLYPSVLKLVDTLKQGSVQKFAEVHGLWRIWGHPIIDLTGGLHKMEATCLKQPNVDNRETMICMRTFKLTFFANYYRKHHHYPMSSCTKEELFNLYRTHMQPRDIIEYEANKGVLTADSYLFRCLSNDKEINSRSPIYNHSDWDKVVILQSFQIPRSINLATMIKDRAISMTRSELTESIQTKNSVFDPLKRRGILRWLESQTLKIYNFLMKIDNDGLDEDSRIIGLYPKERELKTKARFFSLMSYNMRMYVTATEEILGKYILKYFPMITMSDNLLSMIIRLFDMTTGIGDSGDSITYSMNIDFSKWNQNMRERTNAPVFECLDRIVGFRRLISRTHDIFRNSYLYLCSGEYVPSLVRGVLTTHSPYSRIGDESGKEGLRQKGWTITTVCDILSLAFAYRVKIELIGGGDNQVLTVTVSPTLNERSKPRTEQLRAMRGRMDAFRNALAKKMEKRGLPLKLEETWISHSLLMYNKIMYYKGVPLQGRLKVISRTFSNSNVGVTSLGNILSTLGTGYQSLSAKDYTPVLSWLFSRYCTFIYISQFHLCNPISGTRRLDRQILLSKDNISKGVTIFGVAEEDLQIKRMKEKIKFICTSSLTVRDLYFIALYYHKILGGPGIGPPTSYIMKGFPDPLSEALTFNYKCIQSAATRSTRNSIICLTRVQSSRVMHWEHLLEDPVSINHDAPAHGVAALRSQAEKIVRDADIKNVEFKKLLKLGDNQYLRALSEELCKPRELEPRLLHDIVGATLPGYVNTIVSRVDQSSTLNKIAGDHEVVNKIYESEVFYYIYLSDKIRVESGHVLGTCPTSDARNLRNSTWGKKIIGVTTPHPSAFLRMEKHTSTSPLCDQSYVMVHVNRLERATTITRGPFRPYFGSYTEEKFKTNILASAYGDEDVLTRALKIQKLLGWRYERGTAMFSLIQKVLSCVTDADPDKFVPVNEEITGDVEHRYNDMATKHGGIPANLIHLYTYASCNTSTFIGHSKGASNESLHFQAVIIYSCMNALLDGLNDKKSTSIYHFHEGCNNCIKKIEVPSVEHVFSANTTLISCPTNDLMYVREDEIPIHYHNVINFRKDQEKLDIHPEIKSIDLKEEINKDRTHASWILLLSSMMITKTKIKTSTWKLISDGLTANEVITILEFIIIYHCTLTTVPLNAFDILSMRKLVEEFIDQIKDLLTVPSLTDWLQEQNVIIKMEENVDDVTELWYNIRSSLNTRPMEGLQGAYVKYQDPLMTPSRYILLHIMNPSCTTCSYCLGQIQSCALKAGPTTTCHLHGSLKTDMSYHLFSFDKLTKILKDLPTEGADQCLVGSKRKRNIGSLQEMLERSVLSKRSRDSRTRRSGILFDNEGLGNLLHIESATWTRYNITRNEDSDITVDDLKKDMIVRTDQGVHIPREVEYFIETSRCLYQVLNHARTNHHSVGLSSGNLRITIFNTITRADVPLIVRVLILVNYMLSKDRASQKPIKIKLSWVPWGYKNLETAPLRLSSAIKDMYYDKVGTQARLLELADHGELSFDLFHMMDHTDVAISWSCGVLSEVNHQPTYILTTCSTLMAQLSHLHEVIESGKHLRCDLLLPQYRYSTESPLILYTRQSYVVKHICLEMVVNAITCRNMRLDTRLQSAIMTSLPNRFCTTLTQGVYVEIIKSPIPIVNRTTMDAVFSKLSTALSLSILQDDSRAEFSWRSITIIRLIIGLHCITHTMRMEATRYYTSFSNVAVKADEGNCLVLSGGRANLSQETLINRTKGALGKKLLDTINELNGFIHIQYKQSGGFSNKIPLRM</sequence>